<keyword evidence="4" id="KW-1185">Reference proteome</keyword>
<organism evidence="3 4">
    <name type="scientific">Exophiala spinifera</name>
    <dbReference type="NCBI Taxonomy" id="91928"/>
    <lineage>
        <taxon>Eukaryota</taxon>
        <taxon>Fungi</taxon>
        <taxon>Dikarya</taxon>
        <taxon>Ascomycota</taxon>
        <taxon>Pezizomycotina</taxon>
        <taxon>Eurotiomycetes</taxon>
        <taxon>Chaetothyriomycetidae</taxon>
        <taxon>Chaetothyriales</taxon>
        <taxon>Herpotrichiellaceae</taxon>
        <taxon>Exophiala</taxon>
    </lineage>
</organism>
<feature type="region of interest" description="Disordered" evidence="1">
    <location>
        <begin position="1"/>
        <end position="28"/>
    </location>
</feature>
<name>A0A0D1ZSH9_9EURO</name>
<dbReference type="HOGENOM" id="CLU_2306167_0_0_1"/>
<protein>
    <submittedName>
        <fullName evidence="3">Uncharacterized protein</fullName>
    </submittedName>
</protein>
<evidence type="ECO:0000313" key="4">
    <source>
        <dbReference type="Proteomes" id="UP000053328"/>
    </source>
</evidence>
<dbReference type="Proteomes" id="UP000053328">
    <property type="component" value="Unassembled WGS sequence"/>
</dbReference>
<feature type="compositionally biased region" description="Basic and acidic residues" evidence="1">
    <location>
        <begin position="1"/>
        <end position="20"/>
    </location>
</feature>
<keyword evidence="2" id="KW-0472">Membrane</keyword>
<dbReference type="AlphaFoldDB" id="A0A0D1ZSH9"/>
<reference evidence="3 4" key="1">
    <citation type="submission" date="2015-01" db="EMBL/GenBank/DDBJ databases">
        <title>The Genome Sequence of Exophiala spinifera CBS89968.</title>
        <authorList>
            <consortium name="The Broad Institute Genomics Platform"/>
            <person name="Cuomo C."/>
            <person name="de Hoog S."/>
            <person name="Gorbushina A."/>
            <person name="Stielow B."/>
            <person name="Teixiera M."/>
            <person name="Abouelleil A."/>
            <person name="Chapman S.B."/>
            <person name="Priest M."/>
            <person name="Young S.K."/>
            <person name="Wortman J."/>
            <person name="Nusbaum C."/>
            <person name="Birren B."/>
        </authorList>
    </citation>
    <scope>NUCLEOTIDE SEQUENCE [LARGE SCALE GENOMIC DNA]</scope>
    <source>
        <strain evidence="3 4">CBS 89968</strain>
    </source>
</reference>
<accession>A0A0D1ZSH9</accession>
<evidence type="ECO:0000256" key="1">
    <source>
        <dbReference type="SAM" id="MobiDB-lite"/>
    </source>
</evidence>
<dbReference type="GeneID" id="27332920"/>
<evidence type="ECO:0000313" key="3">
    <source>
        <dbReference type="EMBL" id="KIW15787.1"/>
    </source>
</evidence>
<gene>
    <name evidence="3" type="ORF">PV08_05837</name>
</gene>
<sequence length="100" mass="11275">MTKDEENGQQEKNEKNEKKSPITTSDEVSTLEERYHVRGTEVIGLLRIYFSLKKISIIVVVINITIIIIGIFITINNTIIKININIFGMTIRPSSLPSSA</sequence>
<proteinExistence type="predicted"/>
<dbReference type="RefSeq" id="XP_016236003.1">
    <property type="nucleotide sequence ID" value="XM_016380176.1"/>
</dbReference>
<keyword evidence="2" id="KW-0812">Transmembrane</keyword>
<dbReference type="EMBL" id="KN847495">
    <property type="protein sequence ID" value="KIW15787.1"/>
    <property type="molecule type" value="Genomic_DNA"/>
</dbReference>
<feature type="transmembrane region" description="Helical" evidence="2">
    <location>
        <begin position="55"/>
        <end position="75"/>
    </location>
</feature>
<evidence type="ECO:0000256" key="2">
    <source>
        <dbReference type="SAM" id="Phobius"/>
    </source>
</evidence>
<keyword evidence="2" id="KW-1133">Transmembrane helix</keyword>
<dbReference type="VEuPathDB" id="FungiDB:PV08_05837"/>